<dbReference type="EMBL" id="MT143088">
    <property type="protein sequence ID" value="QJA92685.1"/>
    <property type="molecule type" value="Genomic_DNA"/>
</dbReference>
<dbReference type="AlphaFoldDB" id="A0A6M3LIG4"/>
<keyword evidence="1" id="KW-0812">Transmembrane</keyword>
<reference evidence="2" key="1">
    <citation type="submission" date="2020-03" db="EMBL/GenBank/DDBJ databases">
        <title>The deep terrestrial virosphere.</title>
        <authorList>
            <person name="Holmfeldt K."/>
            <person name="Nilsson E."/>
            <person name="Simone D."/>
            <person name="Lopez-Fernandez M."/>
            <person name="Wu X."/>
            <person name="de Brujin I."/>
            <person name="Lundin D."/>
            <person name="Andersson A."/>
            <person name="Bertilsson S."/>
            <person name="Dopson M."/>
        </authorList>
    </citation>
    <scope>NUCLEOTIDE SEQUENCE</scope>
    <source>
        <strain evidence="2">MM415B04511</strain>
    </source>
</reference>
<keyword evidence="1" id="KW-0472">Membrane</keyword>
<accession>A0A6M3LIG4</accession>
<feature type="transmembrane region" description="Helical" evidence="1">
    <location>
        <begin position="13"/>
        <end position="35"/>
    </location>
</feature>
<organism evidence="2">
    <name type="scientific">viral metagenome</name>
    <dbReference type="NCBI Taxonomy" id="1070528"/>
    <lineage>
        <taxon>unclassified sequences</taxon>
        <taxon>metagenomes</taxon>
        <taxon>organismal metagenomes</taxon>
    </lineage>
</organism>
<protein>
    <submittedName>
        <fullName evidence="2">Uncharacterized protein</fullName>
    </submittedName>
</protein>
<sequence>MGKRKAYDQTYEYQRYGCGFVVPANFMTVAVLTRINRKTYKGKGRPRKDDYETLTWADIIREAQEKMKQQEVKFFNLFKKERKNAGRKHKKMSVN</sequence>
<gene>
    <name evidence="2" type="ORF">MM415B04511_0003</name>
</gene>
<evidence type="ECO:0000313" key="2">
    <source>
        <dbReference type="EMBL" id="QJA92685.1"/>
    </source>
</evidence>
<proteinExistence type="predicted"/>
<evidence type="ECO:0000256" key="1">
    <source>
        <dbReference type="SAM" id="Phobius"/>
    </source>
</evidence>
<keyword evidence="1" id="KW-1133">Transmembrane helix</keyword>
<name>A0A6M3LIG4_9ZZZZ</name>